<comment type="caution">
    <text evidence="1">The sequence shown here is derived from an EMBL/GenBank/DDBJ whole genome shotgun (WGS) entry which is preliminary data.</text>
</comment>
<dbReference type="AlphaFoldDB" id="A0AAP0MPC7"/>
<accession>A0AAP0MPC7</accession>
<evidence type="ECO:0000313" key="2">
    <source>
        <dbReference type="Proteomes" id="UP001428341"/>
    </source>
</evidence>
<organism evidence="1 2">
    <name type="scientific">Citrus x changshan-huyou</name>
    <dbReference type="NCBI Taxonomy" id="2935761"/>
    <lineage>
        <taxon>Eukaryota</taxon>
        <taxon>Viridiplantae</taxon>
        <taxon>Streptophyta</taxon>
        <taxon>Embryophyta</taxon>
        <taxon>Tracheophyta</taxon>
        <taxon>Spermatophyta</taxon>
        <taxon>Magnoliopsida</taxon>
        <taxon>eudicotyledons</taxon>
        <taxon>Gunneridae</taxon>
        <taxon>Pentapetalae</taxon>
        <taxon>rosids</taxon>
        <taxon>malvids</taxon>
        <taxon>Sapindales</taxon>
        <taxon>Rutaceae</taxon>
        <taxon>Aurantioideae</taxon>
        <taxon>Citrus</taxon>
    </lineage>
</organism>
<keyword evidence="2" id="KW-1185">Reference proteome</keyword>
<gene>
    <name evidence="1" type="ORF">WN944_009217</name>
</gene>
<evidence type="ECO:0000313" key="1">
    <source>
        <dbReference type="EMBL" id="KAK9220793.1"/>
    </source>
</evidence>
<dbReference type="Proteomes" id="UP001428341">
    <property type="component" value="Unassembled WGS sequence"/>
</dbReference>
<proteinExistence type="predicted"/>
<dbReference type="PANTHER" id="PTHR46201">
    <property type="entry name" value="PHD FINGER PROTEIN MALE MEIOCYTE DEATH 1-RELATED"/>
    <property type="match status" value="1"/>
</dbReference>
<dbReference type="PANTHER" id="PTHR46201:SF9">
    <property type="entry name" value="PHD FINGER PROTEIN MALE MEIOCYTE DEATH 1"/>
    <property type="match status" value="1"/>
</dbReference>
<protein>
    <submittedName>
        <fullName evidence="1">Uncharacterized protein</fullName>
    </submittedName>
</protein>
<name>A0AAP0MPC7_9ROSI</name>
<dbReference type="EMBL" id="JBCGBO010000002">
    <property type="protein sequence ID" value="KAK9220793.1"/>
    <property type="molecule type" value="Genomic_DNA"/>
</dbReference>
<reference evidence="1 2" key="1">
    <citation type="submission" date="2024-05" db="EMBL/GenBank/DDBJ databases">
        <title>Haplotype-resolved chromosome-level genome assembly of Huyou (Citrus changshanensis).</title>
        <authorList>
            <person name="Miao C."/>
            <person name="Chen W."/>
            <person name="Wu Y."/>
            <person name="Wang L."/>
            <person name="Zhao S."/>
            <person name="Grierson D."/>
            <person name="Xu C."/>
            <person name="Chen K."/>
        </authorList>
    </citation>
    <scope>NUCLEOTIDE SEQUENCE [LARGE SCALE GENOMIC DNA]</scope>
    <source>
        <strain evidence="1">01-14</strain>
        <tissue evidence="1">Leaf</tissue>
    </source>
</reference>
<sequence length="111" mass="12445">MDLRLLYCVHMGGSWFGKWRYEFFCGSYGVLKGIFEDTIETLSSLKLVNATQDLSENVASHRKKTDVATGAISVVNDDNDEATDPSTSTRITNLPHINGQKIESPLYVYDH</sequence>